<evidence type="ECO:0000313" key="3">
    <source>
        <dbReference type="EMBL" id="MBI3630717.1"/>
    </source>
</evidence>
<name>A0A932VPC2_9BACT</name>
<accession>A0A932VPC2</accession>
<dbReference type="Pfam" id="PF00293">
    <property type="entry name" value="NUDIX"/>
    <property type="match status" value="1"/>
</dbReference>
<dbReference type="AlphaFoldDB" id="A0A932VPC2"/>
<keyword evidence="1" id="KW-0378">Hydrolase</keyword>
<comment type="caution">
    <text evidence="3">The sequence shown here is derived from an EMBL/GenBank/DDBJ whole genome shotgun (WGS) entry which is preliminary data.</text>
</comment>
<organism evidence="3 4">
    <name type="scientific">Candidatus Sungiibacteriota bacterium</name>
    <dbReference type="NCBI Taxonomy" id="2750080"/>
    <lineage>
        <taxon>Bacteria</taxon>
        <taxon>Candidatus Sungiibacteriota</taxon>
    </lineage>
</organism>
<dbReference type="InterPro" id="IPR020084">
    <property type="entry name" value="NUDIX_hydrolase_CS"/>
</dbReference>
<feature type="domain" description="Nudix hydrolase" evidence="2">
    <location>
        <begin position="70"/>
        <end position="258"/>
    </location>
</feature>
<evidence type="ECO:0000313" key="4">
    <source>
        <dbReference type="Proteomes" id="UP000753196"/>
    </source>
</evidence>
<dbReference type="Proteomes" id="UP000753196">
    <property type="component" value="Unassembled WGS sequence"/>
</dbReference>
<gene>
    <name evidence="3" type="ORF">HY221_00020</name>
</gene>
<evidence type="ECO:0000259" key="2">
    <source>
        <dbReference type="PROSITE" id="PS51462"/>
    </source>
</evidence>
<proteinExistence type="predicted"/>
<evidence type="ECO:0000256" key="1">
    <source>
        <dbReference type="ARBA" id="ARBA00022801"/>
    </source>
</evidence>
<dbReference type="EMBL" id="JACQCR010000001">
    <property type="protein sequence ID" value="MBI3630717.1"/>
    <property type="molecule type" value="Genomic_DNA"/>
</dbReference>
<dbReference type="GO" id="GO:0016787">
    <property type="term" value="F:hydrolase activity"/>
    <property type="evidence" value="ECO:0007669"/>
    <property type="project" value="UniProtKB-KW"/>
</dbReference>
<dbReference type="SUPFAM" id="SSF55811">
    <property type="entry name" value="Nudix"/>
    <property type="match status" value="1"/>
</dbReference>
<sequence>MAEKEGLFDTAKVLLQTEWEEGKVFPIVRVPYRFRVMGVCSGAGRQTAQFANGAFPYFEHMEITRLDGSWASQGNAIVPVLPDDRLLMVVEQRPPQYRFPDQPTHIELDSGRMPLAEFGPYSVVEFPGGGVERGEIFTAGFLRELMEETGIPEQSAMLYWCSRPHHPLVCDLADEKHVGVIYLSEGQFGRHVQTDGGLHVLALEREEIQKNIWNGVIRSVHAAQFPFAFYKEVEDASVQDLLKMQEAGYVAIRRVMIRR</sequence>
<dbReference type="PROSITE" id="PS51462">
    <property type="entry name" value="NUDIX"/>
    <property type="match status" value="1"/>
</dbReference>
<dbReference type="Gene3D" id="3.90.79.10">
    <property type="entry name" value="Nucleoside Triphosphate Pyrophosphohydrolase"/>
    <property type="match status" value="1"/>
</dbReference>
<protein>
    <submittedName>
        <fullName evidence="3">NUDIX domain-containing protein</fullName>
    </submittedName>
</protein>
<dbReference type="CDD" id="cd02883">
    <property type="entry name" value="NUDIX_Hydrolase"/>
    <property type="match status" value="1"/>
</dbReference>
<dbReference type="InterPro" id="IPR000086">
    <property type="entry name" value="NUDIX_hydrolase_dom"/>
</dbReference>
<dbReference type="InterPro" id="IPR015797">
    <property type="entry name" value="NUDIX_hydrolase-like_dom_sf"/>
</dbReference>
<reference evidence="3" key="1">
    <citation type="submission" date="2020-07" db="EMBL/GenBank/DDBJ databases">
        <title>Huge and variable diversity of episymbiotic CPR bacteria and DPANN archaea in groundwater ecosystems.</title>
        <authorList>
            <person name="He C.Y."/>
            <person name="Keren R."/>
            <person name="Whittaker M."/>
            <person name="Farag I.F."/>
            <person name="Doudna J."/>
            <person name="Cate J.H.D."/>
            <person name="Banfield J.F."/>
        </authorList>
    </citation>
    <scope>NUCLEOTIDE SEQUENCE</scope>
    <source>
        <strain evidence="3">NC_groundwater_973_Pr1_S-0.2um_54_13</strain>
    </source>
</reference>
<dbReference type="PROSITE" id="PS00893">
    <property type="entry name" value="NUDIX_BOX"/>
    <property type="match status" value="1"/>
</dbReference>